<dbReference type="GO" id="GO:0005524">
    <property type="term" value="F:ATP binding"/>
    <property type="evidence" value="ECO:0007669"/>
    <property type="project" value="UniProtKB-KW"/>
</dbReference>
<dbReference type="GO" id="GO:0004674">
    <property type="term" value="F:protein serine/threonine kinase activity"/>
    <property type="evidence" value="ECO:0007669"/>
    <property type="project" value="TreeGrafter"/>
</dbReference>
<protein>
    <recommendedName>
        <fullName evidence="4">Protein kinase domain-containing protein</fullName>
    </recommendedName>
</protein>
<name>A0A1X6NB85_9APHY</name>
<dbReference type="GO" id="GO:0035556">
    <property type="term" value="P:intracellular signal transduction"/>
    <property type="evidence" value="ECO:0007669"/>
    <property type="project" value="TreeGrafter"/>
</dbReference>
<evidence type="ECO:0000259" key="4">
    <source>
        <dbReference type="PROSITE" id="PS50011"/>
    </source>
</evidence>
<reference evidence="5 6" key="1">
    <citation type="submission" date="2017-04" db="EMBL/GenBank/DDBJ databases">
        <title>Genome Sequence of the Model Brown-Rot Fungus Postia placenta SB12.</title>
        <authorList>
            <consortium name="DOE Joint Genome Institute"/>
            <person name="Gaskell J."/>
            <person name="Kersten P."/>
            <person name="Larrondo L.F."/>
            <person name="Canessa P."/>
            <person name="Martinez D."/>
            <person name="Hibbett D."/>
            <person name="Schmoll M."/>
            <person name="Kubicek C.P."/>
            <person name="Martinez A.T."/>
            <person name="Yadav J."/>
            <person name="Master E."/>
            <person name="Magnuson J.K."/>
            <person name="James T."/>
            <person name="Yaver D."/>
            <person name="Berka R."/>
            <person name="Labutti K."/>
            <person name="Lipzen A."/>
            <person name="Aerts A."/>
            <person name="Barry K."/>
            <person name="Henrissat B."/>
            <person name="Blanchette R."/>
            <person name="Grigoriev I."/>
            <person name="Cullen D."/>
        </authorList>
    </citation>
    <scope>NUCLEOTIDE SEQUENCE [LARGE SCALE GENOMIC DNA]</scope>
    <source>
        <strain evidence="5 6">MAD-698-R-SB12</strain>
    </source>
</reference>
<dbReference type="RefSeq" id="XP_024342703.1">
    <property type="nucleotide sequence ID" value="XM_024482318.1"/>
</dbReference>
<keyword evidence="6" id="KW-1185">Reference proteome</keyword>
<gene>
    <name evidence="5" type="ORF">POSPLADRAFT_1068848</name>
</gene>
<dbReference type="InterPro" id="IPR011009">
    <property type="entry name" value="Kinase-like_dom_sf"/>
</dbReference>
<dbReference type="PANTHER" id="PTHR24346:SF30">
    <property type="entry name" value="MATERNAL EMBRYONIC LEUCINE ZIPPER KINASE"/>
    <property type="match status" value="1"/>
</dbReference>
<accession>A0A1X6NB85</accession>
<evidence type="ECO:0000256" key="3">
    <source>
        <dbReference type="SAM" id="MobiDB-lite"/>
    </source>
</evidence>
<dbReference type="AlphaFoldDB" id="A0A1X6NB85"/>
<evidence type="ECO:0000256" key="2">
    <source>
        <dbReference type="ARBA" id="ARBA00022840"/>
    </source>
</evidence>
<dbReference type="PROSITE" id="PS50011">
    <property type="entry name" value="PROTEIN_KINASE_DOM"/>
    <property type="match status" value="1"/>
</dbReference>
<evidence type="ECO:0000256" key="1">
    <source>
        <dbReference type="ARBA" id="ARBA00022741"/>
    </source>
</evidence>
<feature type="compositionally biased region" description="Basic and acidic residues" evidence="3">
    <location>
        <begin position="234"/>
        <end position="252"/>
    </location>
</feature>
<evidence type="ECO:0000313" key="6">
    <source>
        <dbReference type="Proteomes" id="UP000194127"/>
    </source>
</evidence>
<dbReference type="OrthoDB" id="5987198at2759"/>
<dbReference type="PANTHER" id="PTHR24346">
    <property type="entry name" value="MAP/MICROTUBULE AFFINITY-REGULATING KINASE"/>
    <property type="match status" value="1"/>
</dbReference>
<dbReference type="SMART" id="SM00220">
    <property type="entry name" value="S_TKc"/>
    <property type="match status" value="1"/>
</dbReference>
<keyword evidence="1" id="KW-0547">Nucleotide-binding</keyword>
<sequence>MTESTEGWVRGTEYSGELLTYELFWRDLSPWLEERGYVLRPRYRIGWTPSWTGTDKIYWDCEDGVRPRTWQTLDGVRTSDGAVVTFKVVSTKDHPLEVEIAQMFSAEPLASDPHNHCVPIYEVLRHPSKADTVLLVMPLLRAFNNPLIQTIGEAVEFFRQVFQGLCFMHEHHVAHRDCMDLNIMMDPKPLFPKLYHPQEPRYSYDFRTSAKHSTRTSRPVKYFFIDFGLSRQYDPKDGRPREDPIRGGDKTVPEFLRSNDPCDPFPTDVYYLGNMIREDFLQVFHGLEFMYPLVSQMVHDDPIRRPTMAQVVTTFDVQRQTLGYWKLRSRLVRRDEFWIMRIFRVVRHVFRTIGYIIARRSPVPTP</sequence>
<evidence type="ECO:0000313" key="5">
    <source>
        <dbReference type="EMBL" id="OSX65909.1"/>
    </source>
</evidence>
<organism evidence="5 6">
    <name type="scientific">Postia placenta MAD-698-R-SB12</name>
    <dbReference type="NCBI Taxonomy" id="670580"/>
    <lineage>
        <taxon>Eukaryota</taxon>
        <taxon>Fungi</taxon>
        <taxon>Dikarya</taxon>
        <taxon>Basidiomycota</taxon>
        <taxon>Agaricomycotina</taxon>
        <taxon>Agaricomycetes</taxon>
        <taxon>Polyporales</taxon>
        <taxon>Adustoporiaceae</taxon>
        <taxon>Rhodonia</taxon>
    </lineage>
</organism>
<feature type="region of interest" description="Disordered" evidence="3">
    <location>
        <begin position="234"/>
        <end position="253"/>
    </location>
</feature>
<dbReference type="SUPFAM" id="SSF56112">
    <property type="entry name" value="Protein kinase-like (PK-like)"/>
    <property type="match status" value="1"/>
</dbReference>
<dbReference type="Gene3D" id="1.10.510.10">
    <property type="entry name" value="Transferase(Phosphotransferase) domain 1"/>
    <property type="match status" value="1"/>
</dbReference>
<dbReference type="EMBL" id="KZ110592">
    <property type="protein sequence ID" value="OSX65909.1"/>
    <property type="molecule type" value="Genomic_DNA"/>
</dbReference>
<keyword evidence="2" id="KW-0067">ATP-binding</keyword>
<dbReference type="GO" id="GO:0005737">
    <property type="term" value="C:cytoplasm"/>
    <property type="evidence" value="ECO:0007669"/>
    <property type="project" value="TreeGrafter"/>
</dbReference>
<dbReference type="InterPro" id="IPR000719">
    <property type="entry name" value="Prot_kinase_dom"/>
</dbReference>
<feature type="domain" description="Protein kinase" evidence="4">
    <location>
        <begin position="55"/>
        <end position="366"/>
    </location>
</feature>
<dbReference type="Proteomes" id="UP000194127">
    <property type="component" value="Unassembled WGS sequence"/>
</dbReference>
<dbReference type="STRING" id="670580.A0A1X6NB85"/>
<dbReference type="GeneID" id="36327268"/>
<proteinExistence type="predicted"/>
<dbReference type="Pfam" id="PF00069">
    <property type="entry name" value="Pkinase"/>
    <property type="match status" value="1"/>
</dbReference>